<dbReference type="Pfam" id="PF05565">
    <property type="entry name" value="Sipho_Gp157"/>
    <property type="match status" value="1"/>
</dbReference>
<accession>A0AA48M2W3</accession>
<sequence length="197" mass="21512">MTSAVRTRDLERELKAAQLVREQVQDLVGEDLALIRDSVEGQTSLFEIMSAMAEADGEEAALVEGLAAYIKKLQDRKMRIEERREIRRALMANALDVAELPNLVTAAGTITRKALPPKVIVVEEADIPARFYVPQEPKLDRAALLKALKERAAAIAEITAEPGSLDDKGALATIDRDYPPIPGATLSNGGTTIQIRR</sequence>
<proteinExistence type="predicted"/>
<organism evidence="1">
    <name type="scientific">freshwater sediment metagenome</name>
    <dbReference type="NCBI Taxonomy" id="556182"/>
    <lineage>
        <taxon>unclassified sequences</taxon>
        <taxon>metagenomes</taxon>
        <taxon>ecological metagenomes</taxon>
    </lineage>
</organism>
<protein>
    <recommendedName>
        <fullName evidence="2">Siphovirus Gp157 family protein</fullName>
    </recommendedName>
</protein>
<dbReference type="AlphaFoldDB" id="A0AA48M2W3"/>
<reference evidence="1" key="1">
    <citation type="submission" date="2023-07" db="EMBL/GenBank/DDBJ databases">
        <authorList>
            <person name="Pelsma A.J. K."/>
        </authorList>
    </citation>
    <scope>NUCLEOTIDE SEQUENCE</scope>
</reference>
<evidence type="ECO:0000313" key="1">
    <source>
        <dbReference type="EMBL" id="CAJ0889122.1"/>
    </source>
</evidence>
<gene>
    <name evidence="1" type="ORF">AMST5_03936</name>
</gene>
<evidence type="ECO:0008006" key="2">
    <source>
        <dbReference type="Google" id="ProtNLM"/>
    </source>
</evidence>
<dbReference type="EMBL" id="OY288114">
    <property type="protein sequence ID" value="CAJ0889122.1"/>
    <property type="molecule type" value="Genomic_DNA"/>
</dbReference>
<name>A0AA48M2W3_9ZZZZ</name>
<dbReference type="InterPro" id="IPR008840">
    <property type="entry name" value="Sipho_Gp157"/>
</dbReference>